<comment type="caution">
    <text evidence="4">The sequence shown here is derived from an EMBL/GenBank/DDBJ whole genome shotgun (WGS) entry which is preliminary data.</text>
</comment>
<evidence type="ECO:0000313" key="4">
    <source>
        <dbReference type="EMBL" id="MCY6372702.1"/>
    </source>
</evidence>
<dbReference type="EMBL" id="JAPQES010000009">
    <property type="protein sequence ID" value="MCY6372702.1"/>
    <property type="molecule type" value="Genomic_DNA"/>
</dbReference>
<name>A0ABT4CUG9_9CLOT</name>
<protein>
    <submittedName>
        <fullName evidence="4">AarF/ABC1/UbiB kinase family protein</fullName>
    </submittedName>
</protein>
<reference evidence="4" key="1">
    <citation type="submission" date="2022-12" db="EMBL/GenBank/DDBJ databases">
        <authorList>
            <person name="Wang J."/>
        </authorList>
    </citation>
    <scope>NUCLEOTIDE SEQUENCE</scope>
    <source>
        <strain evidence="4">HY-42-06</strain>
    </source>
</reference>
<keyword evidence="4" id="KW-0418">Kinase</keyword>
<evidence type="ECO:0000259" key="3">
    <source>
        <dbReference type="Pfam" id="PF03109"/>
    </source>
</evidence>
<feature type="domain" description="ABC1 atypical kinase-like" evidence="3">
    <location>
        <begin position="74"/>
        <end position="316"/>
    </location>
</feature>
<evidence type="ECO:0000256" key="1">
    <source>
        <dbReference type="ARBA" id="ARBA00009670"/>
    </source>
</evidence>
<feature type="transmembrane region" description="Helical" evidence="2">
    <location>
        <begin position="473"/>
        <end position="493"/>
    </location>
</feature>
<dbReference type="PANTHER" id="PTHR10566:SF113">
    <property type="entry name" value="PROTEIN ACTIVITY OF BC1 COMPLEX KINASE 7, CHLOROPLASTIC"/>
    <property type="match status" value="1"/>
</dbReference>
<gene>
    <name evidence="4" type="ORF">OXH55_19035</name>
</gene>
<dbReference type="CDD" id="cd05121">
    <property type="entry name" value="ABC1_ADCK3-like"/>
    <property type="match status" value="1"/>
</dbReference>
<organism evidence="4 5">
    <name type="scientific">Clostridium ganghwense</name>
    <dbReference type="NCBI Taxonomy" id="312089"/>
    <lineage>
        <taxon>Bacteria</taxon>
        <taxon>Bacillati</taxon>
        <taxon>Bacillota</taxon>
        <taxon>Clostridia</taxon>
        <taxon>Eubacteriales</taxon>
        <taxon>Clostridiaceae</taxon>
        <taxon>Clostridium</taxon>
    </lineage>
</organism>
<proteinExistence type="inferred from homology"/>
<keyword evidence="2" id="KW-0812">Transmembrane</keyword>
<feature type="transmembrane region" description="Helical" evidence="2">
    <location>
        <begin position="505"/>
        <end position="528"/>
    </location>
</feature>
<accession>A0ABT4CUG9</accession>
<dbReference type="InterPro" id="IPR004147">
    <property type="entry name" value="ABC1_dom"/>
</dbReference>
<evidence type="ECO:0000256" key="2">
    <source>
        <dbReference type="SAM" id="Phobius"/>
    </source>
</evidence>
<dbReference type="InterPro" id="IPR050154">
    <property type="entry name" value="UbiB_kinase"/>
</dbReference>
<dbReference type="GO" id="GO:0016301">
    <property type="term" value="F:kinase activity"/>
    <property type="evidence" value="ECO:0007669"/>
    <property type="project" value="UniProtKB-KW"/>
</dbReference>
<sequence length="533" mass="60506">MSKNSVQRFREIVKTLAYYGFGYIVDSKIKNDNKAPVNLRKAFEELGPTFVKIGQILSTRPDILPPEYIDELSKLQDNVQSESFYNINKVFYSEFKKPLNEVFKSFDKLPLASASMAQVHKAILKNGKEVIVKIQRPEIEEKMALDISILHKISKLTKAGFIDALIDPKEALEELKIATELELDFKNEAKNIDKFRLLNEDIVPVYAPYIVHSLSTKKIITMEKINGFKIDNMKKLIDEGYEPYDVGKKLALSFFKQVFEDGFFHGDPHPGNLLIQDSKICYIDFGIVGNLSNSFKDALNDMLLAIAYRDINKLISVIMAIGIKKGYVNRNKLFEDIDYLMDSYLSTSLNNIRVSVMLQDIFDTAKHNNIRLPKDFTLLMRGMVIIEGVLTKLAPDLQILDIIIPYVKSNNKFSIFDTIDMDDALIRLILFAKDSTRLPTKIIELSDSIMQGRAKIQLEHKDLSKNVNQLNRIANRMILALVISSMIISSSLILNTNIGPKYQDISIIGLIGYGIAAVMGFWLLISLIRSGKI</sequence>
<keyword evidence="2" id="KW-1133">Transmembrane helix</keyword>
<dbReference type="SUPFAM" id="SSF56112">
    <property type="entry name" value="Protein kinase-like (PK-like)"/>
    <property type="match status" value="1"/>
</dbReference>
<dbReference type="Pfam" id="PF03109">
    <property type="entry name" value="ABC1"/>
    <property type="match status" value="1"/>
</dbReference>
<dbReference type="InterPro" id="IPR011009">
    <property type="entry name" value="Kinase-like_dom_sf"/>
</dbReference>
<comment type="similarity">
    <text evidence="1">Belongs to the protein kinase superfamily. ADCK protein kinase family.</text>
</comment>
<dbReference type="Proteomes" id="UP001079657">
    <property type="component" value="Unassembled WGS sequence"/>
</dbReference>
<evidence type="ECO:0000313" key="5">
    <source>
        <dbReference type="Proteomes" id="UP001079657"/>
    </source>
</evidence>
<keyword evidence="5" id="KW-1185">Reference proteome</keyword>
<keyword evidence="4" id="KW-0808">Transferase</keyword>
<dbReference type="RefSeq" id="WP_268051753.1">
    <property type="nucleotide sequence ID" value="NZ_JAPQES010000009.1"/>
</dbReference>
<dbReference type="PANTHER" id="PTHR10566">
    <property type="entry name" value="CHAPERONE-ACTIVITY OF BC1 COMPLEX CABC1 -RELATED"/>
    <property type="match status" value="1"/>
</dbReference>
<keyword evidence="2" id="KW-0472">Membrane</keyword>